<keyword evidence="1" id="KW-0808">Transferase</keyword>
<dbReference type="RefSeq" id="WP_107151026.1">
    <property type="nucleotide sequence ID" value="NZ_PYUC01000005.1"/>
</dbReference>
<dbReference type="EMBL" id="PYUC01000005">
    <property type="protein sequence ID" value="PTB20710.1"/>
    <property type="molecule type" value="Genomic_DNA"/>
</dbReference>
<feature type="domain" description="Glycosyl transferase family 1" evidence="2">
    <location>
        <begin position="153"/>
        <end position="297"/>
    </location>
</feature>
<accession>A0A2T3XW09</accession>
<organism evidence="3 4">
    <name type="scientific">Trinickia symbiotica</name>
    <dbReference type="NCBI Taxonomy" id="863227"/>
    <lineage>
        <taxon>Bacteria</taxon>
        <taxon>Pseudomonadati</taxon>
        <taxon>Pseudomonadota</taxon>
        <taxon>Betaproteobacteria</taxon>
        <taxon>Burkholderiales</taxon>
        <taxon>Burkholderiaceae</taxon>
        <taxon>Trinickia</taxon>
    </lineage>
</organism>
<reference evidence="3 4" key="1">
    <citation type="submission" date="2018-03" db="EMBL/GenBank/DDBJ databases">
        <title>Whole genome analyses suggest that Burkholderia sensu lato contains two further novel genera in the rhizoxinica-symbiotica group Mycetohabitans gen. nov., and Trinickia gen. nov.: implications for the evolution of diazotrophy and nodulation in the Burkholderiaceae.</title>
        <authorList>
            <person name="Estrada De Los Santos P."/>
            <person name="Palmer M."/>
            <person name="Chavez-Ramirez B."/>
            <person name="Steenkamp E.T."/>
            <person name="Hirsch A.M."/>
            <person name="Manyaka P."/>
            <person name="Maluk M."/>
            <person name="Lafos M."/>
            <person name="Crook M."/>
            <person name="Gross E."/>
            <person name="Simon M.F."/>
            <person name="Bueno Dos Reis Junior F."/>
            <person name="Poole P.S."/>
            <person name="Venter S.N."/>
            <person name="James E.K."/>
        </authorList>
    </citation>
    <scope>NUCLEOTIDE SEQUENCE [LARGE SCALE GENOMIC DNA]</scope>
    <source>
        <strain evidence="3 4">JPY-366</strain>
    </source>
</reference>
<evidence type="ECO:0000256" key="1">
    <source>
        <dbReference type="ARBA" id="ARBA00022679"/>
    </source>
</evidence>
<dbReference type="Proteomes" id="UP000240638">
    <property type="component" value="Unassembled WGS sequence"/>
</dbReference>
<evidence type="ECO:0000259" key="2">
    <source>
        <dbReference type="Pfam" id="PF00534"/>
    </source>
</evidence>
<comment type="caution">
    <text evidence="3">The sequence shown here is derived from an EMBL/GenBank/DDBJ whole genome shotgun (WGS) entry which is preliminary data.</text>
</comment>
<dbReference type="GO" id="GO:0016757">
    <property type="term" value="F:glycosyltransferase activity"/>
    <property type="evidence" value="ECO:0007669"/>
    <property type="project" value="InterPro"/>
</dbReference>
<evidence type="ECO:0000313" key="4">
    <source>
        <dbReference type="Proteomes" id="UP000240638"/>
    </source>
</evidence>
<dbReference type="InterPro" id="IPR001296">
    <property type="entry name" value="Glyco_trans_1"/>
</dbReference>
<dbReference type="SUPFAM" id="SSF53756">
    <property type="entry name" value="UDP-Glycosyltransferase/glycogen phosphorylase"/>
    <property type="match status" value="1"/>
</dbReference>
<dbReference type="PANTHER" id="PTHR46401:SF2">
    <property type="entry name" value="GLYCOSYLTRANSFERASE WBBK-RELATED"/>
    <property type="match status" value="1"/>
</dbReference>
<name>A0A2T3XW09_9BURK</name>
<gene>
    <name evidence="3" type="ORF">C9I57_12895</name>
</gene>
<dbReference type="AlphaFoldDB" id="A0A2T3XW09"/>
<sequence length="331" mass="36913">MDTVRLLITTYYSAFLNPGGGETELLGLIEGLRMLGIDADVYGPSSRPLSSYSSVLHFSVQADGLTMLQRAKSQKKSVFLWPNLWWDQPPASEEKNLVASFFELADKVIFKSKSELAHVRQYISIKDEKTLHVPVPLSANFLHPSDPRLFKRIYDLDKYILWIGVLNRKKNQLTAIRALRDIDVPMVFVGHPNDEDYFEECRSSAPSHFIFVPQMPPASEILCSAVQGCSAFLEVPLEPPGASALEAALASRPLILSEGPWTKEHFGSHAVTVNPLDEEAIARAVRNALQQPFHGEALSREIQRKHLAPHSLVPMAEAIKRSARARTGHDV</sequence>
<proteinExistence type="predicted"/>
<dbReference type="GO" id="GO:0009103">
    <property type="term" value="P:lipopolysaccharide biosynthetic process"/>
    <property type="evidence" value="ECO:0007669"/>
    <property type="project" value="TreeGrafter"/>
</dbReference>
<protein>
    <recommendedName>
        <fullName evidence="2">Glycosyl transferase family 1 domain-containing protein</fullName>
    </recommendedName>
</protein>
<evidence type="ECO:0000313" key="3">
    <source>
        <dbReference type="EMBL" id="PTB20710.1"/>
    </source>
</evidence>
<dbReference type="PANTHER" id="PTHR46401">
    <property type="entry name" value="GLYCOSYLTRANSFERASE WBBK-RELATED"/>
    <property type="match status" value="1"/>
</dbReference>
<dbReference type="Gene3D" id="3.40.50.2000">
    <property type="entry name" value="Glycogen Phosphorylase B"/>
    <property type="match status" value="2"/>
</dbReference>
<dbReference type="Pfam" id="PF00534">
    <property type="entry name" value="Glycos_transf_1"/>
    <property type="match status" value="1"/>
</dbReference>